<evidence type="ECO:0000313" key="2">
    <source>
        <dbReference type="Proteomes" id="UP000694941"/>
    </source>
</evidence>
<keyword evidence="2" id="KW-1185">Reference proteome</keyword>
<feature type="region of interest" description="Disordered" evidence="1">
    <location>
        <begin position="279"/>
        <end position="310"/>
    </location>
</feature>
<organism evidence="2 3">
    <name type="scientific">Limulus polyphemus</name>
    <name type="common">Atlantic horseshoe crab</name>
    <dbReference type="NCBI Taxonomy" id="6850"/>
    <lineage>
        <taxon>Eukaryota</taxon>
        <taxon>Metazoa</taxon>
        <taxon>Ecdysozoa</taxon>
        <taxon>Arthropoda</taxon>
        <taxon>Chelicerata</taxon>
        <taxon>Merostomata</taxon>
        <taxon>Xiphosura</taxon>
        <taxon>Limulidae</taxon>
        <taxon>Limulus</taxon>
    </lineage>
</organism>
<evidence type="ECO:0000256" key="1">
    <source>
        <dbReference type="SAM" id="MobiDB-lite"/>
    </source>
</evidence>
<dbReference type="InterPro" id="IPR018800">
    <property type="entry name" value="PRCC"/>
</dbReference>
<dbReference type="Pfam" id="PF10253">
    <property type="entry name" value="PRCC"/>
    <property type="match status" value="1"/>
</dbReference>
<accession>A0ABM1BYC0</accession>
<protein>
    <submittedName>
        <fullName evidence="3">Proline-rich protein PRCC-like</fullName>
    </submittedName>
</protein>
<sequence>MSLVAYGTSDESDSEENESLNFDEPTEEVRLRPEVSTQSSFDGFAGEGDFSDSAVKTANKKNSGLSPLLDSLPPPKIKTSFPQDCSPNIIVSKTKNKLDETSSSTSSTDVSNFDSSVKSNMFAFLPPPVNSFSENPVVKKDFYDMDNTSNTERRIKIGTKAAKQPVKISFPSLKEWKDDEEEPTKKKFKHFSSKSGLIDMLPAPRNISLKEAGRKLVPHVLTKKPDGSEKCLSAPDVQKPVSSFTEGLVEYDDEKYSDKEGSNVPVDFFSLETTSKVPEISTNEFQPSSSTYGEASSQINSKEENKYKNTSSDVLDVINQTQTTSSMDAPLSFSHSWNSAYKTHEWTHHHDYQHDYYSNTERMTPTAEQSFLNDEMFLRLQDKKKHHKEEIQFIDVSADQQLPNPNEWLTKSITEEKVHQLSRRKHDLPSQQQRRKHQITYLAFQAKERELELKNQWAENRMTRRQTQSKYGF</sequence>
<dbReference type="Proteomes" id="UP000694941">
    <property type="component" value="Unplaced"/>
</dbReference>
<feature type="region of interest" description="Disordered" evidence="1">
    <location>
        <begin position="1"/>
        <end position="85"/>
    </location>
</feature>
<reference evidence="3" key="1">
    <citation type="submission" date="2025-08" db="UniProtKB">
        <authorList>
            <consortium name="RefSeq"/>
        </authorList>
    </citation>
    <scope>IDENTIFICATION</scope>
    <source>
        <tissue evidence="3">Muscle</tissue>
    </source>
</reference>
<dbReference type="PANTHER" id="PTHR13621:SF2">
    <property type="entry name" value="PROLINE-RICH PROTEIN PRCC"/>
    <property type="match status" value="1"/>
</dbReference>
<evidence type="ECO:0000313" key="3">
    <source>
        <dbReference type="RefSeq" id="XP_013790998.1"/>
    </source>
</evidence>
<gene>
    <name evidence="3" type="primary">LOC106474848</name>
</gene>
<feature type="compositionally biased region" description="Polar residues" evidence="1">
    <location>
        <begin position="279"/>
        <end position="300"/>
    </location>
</feature>
<name>A0ABM1BYC0_LIMPO</name>
<dbReference type="GeneID" id="106474848"/>
<feature type="compositionally biased region" description="Polar residues" evidence="1">
    <location>
        <begin position="54"/>
        <end position="64"/>
    </location>
</feature>
<dbReference type="PANTHER" id="PTHR13621">
    <property type="entry name" value="PROLINE-RICH PROTEIN PRCC"/>
    <property type="match status" value="1"/>
</dbReference>
<proteinExistence type="predicted"/>
<dbReference type="RefSeq" id="XP_013790998.1">
    <property type="nucleotide sequence ID" value="XM_013935544.2"/>
</dbReference>